<accession>A0AA88NCZ8</accession>
<proteinExistence type="predicted"/>
<dbReference type="Proteomes" id="UP001187415">
    <property type="component" value="Unassembled WGS sequence"/>
</dbReference>
<keyword evidence="2" id="KW-1185">Reference proteome</keyword>
<name>A0AA88NCZ8_CHASR</name>
<protein>
    <submittedName>
        <fullName evidence="1">Uncharacterized protein</fullName>
    </submittedName>
</protein>
<evidence type="ECO:0000313" key="2">
    <source>
        <dbReference type="Proteomes" id="UP001187415"/>
    </source>
</evidence>
<dbReference type="AlphaFoldDB" id="A0AA88NCZ8"/>
<organism evidence="1 2">
    <name type="scientific">Channa striata</name>
    <name type="common">Snakehead murrel</name>
    <name type="synonym">Ophicephalus striatus</name>
    <dbReference type="NCBI Taxonomy" id="64152"/>
    <lineage>
        <taxon>Eukaryota</taxon>
        <taxon>Metazoa</taxon>
        <taxon>Chordata</taxon>
        <taxon>Craniata</taxon>
        <taxon>Vertebrata</taxon>
        <taxon>Euteleostomi</taxon>
        <taxon>Actinopterygii</taxon>
        <taxon>Neopterygii</taxon>
        <taxon>Teleostei</taxon>
        <taxon>Neoteleostei</taxon>
        <taxon>Acanthomorphata</taxon>
        <taxon>Anabantaria</taxon>
        <taxon>Anabantiformes</taxon>
        <taxon>Channoidei</taxon>
        <taxon>Channidae</taxon>
        <taxon>Channa</taxon>
    </lineage>
</organism>
<dbReference type="EMBL" id="JAUPFM010000004">
    <property type="protein sequence ID" value="KAK2853841.1"/>
    <property type="molecule type" value="Genomic_DNA"/>
</dbReference>
<sequence length="66" mass="7697">MTVEHFPKASKNTKPNCGNWQEKTRVWRLSEPLLHLQLHRLHPPAGSRRWRRTVTHNHGSVSGFCS</sequence>
<gene>
    <name evidence="1" type="ORF">Q5P01_006502</name>
</gene>
<reference evidence="1" key="1">
    <citation type="submission" date="2023-07" db="EMBL/GenBank/DDBJ databases">
        <title>Chromosome-level Genome Assembly of Striped Snakehead (Channa striata).</title>
        <authorList>
            <person name="Liu H."/>
        </authorList>
    </citation>
    <scope>NUCLEOTIDE SEQUENCE</scope>
    <source>
        <strain evidence="1">Gz</strain>
        <tissue evidence="1">Muscle</tissue>
    </source>
</reference>
<comment type="caution">
    <text evidence="1">The sequence shown here is derived from an EMBL/GenBank/DDBJ whole genome shotgun (WGS) entry which is preliminary data.</text>
</comment>
<evidence type="ECO:0000313" key="1">
    <source>
        <dbReference type="EMBL" id="KAK2853841.1"/>
    </source>
</evidence>